<geneLocation type="plasmid" evidence="10">
    <name>pej02</name>
</geneLocation>
<name>A0A1D9MI09_9RHOB</name>
<evidence type="ECO:0000256" key="1">
    <source>
        <dbReference type="ARBA" id="ARBA00006594"/>
    </source>
</evidence>
<comment type="catalytic activity">
    <reaction evidence="6">
        <text>a 2'-deoxyadenosine in DNA + S-adenosyl-L-methionine = an N(6)-methyl-2'-deoxyadenosine in DNA + S-adenosyl-L-homocysteine + H(+)</text>
        <dbReference type="Rhea" id="RHEA:15197"/>
        <dbReference type="Rhea" id="RHEA-COMP:12418"/>
        <dbReference type="Rhea" id="RHEA-COMP:12419"/>
        <dbReference type="ChEBI" id="CHEBI:15378"/>
        <dbReference type="ChEBI" id="CHEBI:57856"/>
        <dbReference type="ChEBI" id="CHEBI:59789"/>
        <dbReference type="ChEBI" id="CHEBI:90615"/>
        <dbReference type="ChEBI" id="CHEBI:90616"/>
        <dbReference type="EC" id="2.1.1.72"/>
    </reaction>
</comment>
<dbReference type="REBASE" id="166464">
    <property type="entry name" value="M.Rsp0142ORF18140P"/>
</dbReference>
<dbReference type="AlphaFoldDB" id="A0A1D9MI09"/>
<dbReference type="Gene3D" id="3.40.50.150">
    <property type="entry name" value="Vaccinia Virus protein VP39"/>
    <property type="match status" value="1"/>
</dbReference>
<gene>
    <name evidence="9" type="ORF">LPB142_18140</name>
</gene>
<evidence type="ECO:0000259" key="8">
    <source>
        <dbReference type="Pfam" id="PF01555"/>
    </source>
</evidence>
<dbReference type="GO" id="GO:0008170">
    <property type="term" value="F:N-methyltransferase activity"/>
    <property type="evidence" value="ECO:0007669"/>
    <property type="project" value="InterPro"/>
</dbReference>
<evidence type="ECO:0000313" key="10">
    <source>
        <dbReference type="Proteomes" id="UP000176562"/>
    </source>
</evidence>
<keyword evidence="3 9" id="KW-0489">Methyltransferase</keyword>
<keyword evidence="5" id="KW-0949">S-adenosyl-L-methionine</keyword>
<dbReference type="InterPro" id="IPR002941">
    <property type="entry name" value="DNA_methylase_N4/N6"/>
</dbReference>
<dbReference type="KEGG" id="rhp:LPB142_18140"/>
<dbReference type="SUPFAM" id="SSF53335">
    <property type="entry name" value="S-adenosyl-L-methionine-dependent methyltransferases"/>
    <property type="match status" value="1"/>
</dbReference>
<organism evidence="9 10">
    <name type="scientific">Rhodobacter xanthinilyticus</name>
    <dbReference type="NCBI Taxonomy" id="1850250"/>
    <lineage>
        <taxon>Bacteria</taxon>
        <taxon>Pseudomonadati</taxon>
        <taxon>Pseudomonadota</taxon>
        <taxon>Alphaproteobacteria</taxon>
        <taxon>Rhodobacterales</taxon>
        <taxon>Rhodobacter group</taxon>
        <taxon>Rhodobacter</taxon>
    </lineage>
</organism>
<evidence type="ECO:0000256" key="7">
    <source>
        <dbReference type="SAM" id="MobiDB-lite"/>
    </source>
</evidence>
<evidence type="ECO:0000256" key="3">
    <source>
        <dbReference type="ARBA" id="ARBA00022603"/>
    </source>
</evidence>
<protein>
    <recommendedName>
        <fullName evidence="2">site-specific DNA-methyltransferase (adenine-specific)</fullName>
        <ecNumber evidence="2">2.1.1.72</ecNumber>
    </recommendedName>
</protein>
<dbReference type="PROSITE" id="PS00092">
    <property type="entry name" value="N6_MTASE"/>
    <property type="match status" value="1"/>
</dbReference>
<keyword evidence="9" id="KW-0614">Plasmid</keyword>
<dbReference type="GO" id="GO:0009007">
    <property type="term" value="F:site-specific DNA-methyltransferase (adenine-specific) activity"/>
    <property type="evidence" value="ECO:0007669"/>
    <property type="project" value="UniProtKB-EC"/>
</dbReference>
<evidence type="ECO:0000256" key="4">
    <source>
        <dbReference type="ARBA" id="ARBA00022679"/>
    </source>
</evidence>
<dbReference type="EC" id="2.1.1.72" evidence="2"/>
<dbReference type="InterPro" id="IPR029063">
    <property type="entry name" value="SAM-dependent_MTases_sf"/>
</dbReference>
<evidence type="ECO:0000313" key="9">
    <source>
        <dbReference type="EMBL" id="AOZ71399.1"/>
    </source>
</evidence>
<proteinExistence type="inferred from homology"/>
<feature type="domain" description="DNA methylase N-4/N-6" evidence="8">
    <location>
        <begin position="90"/>
        <end position="466"/>
    </location>
</feature>
<comment type="similarity">
    <text evidence="1">Belongs to the N(4)/N(6)-methyltransferase family.</text>
</comment>
<dbReference type="RefSeq" id="WP_071167476.1">
    <property type="nucleotide sequence ID" value="NZ_CP017783.1"/>
</dbReference>
<dbReference type="PRINTS" id="PR00506">
    <property type="entry name" value="D21N6MTFRASE"/>
</dbReference>
<dbReference type="GO" id="GO:0003677">
    <property type="term" value="F:DNA binding"/>
    <property type="evidence" value="ECO:0007669"/>
    <property type="project" value="InterPro"/>
</dbReference>
<dbReference type="GO" id="GO:0032259">
    <property type="term" value="P:methylation"/>
    <property type="evidence" value="ECO:0007669"/>
    <property type="project" value="UniProtKB-KW"/>
</dbReference>
<dbReference type="EMBL" id="CP017783">
    <property type="protein sequence ID" value="AOZ71399.1"/>
    <property type="molecule type" value="Genomic_DNA"/>
</dbReference>
<dbReference type="InterPro" id="IPR002295">
    <property type="entry name" value="N4/N6-MTase_EcoPI_Mod-like"/>
</dbReference>
<dbReference type="Proteomes" id="UP000176562">
    <property type="component" value="Plasmid pEJ02"/>
</dbReference>
<accession>A0A1D9MI09</accession>
<evidence type="ECO:0000256" key="5">
    <source>
        <dbReference type="ARBA" id="ARBA00022691"/>
    </source>
</evidence>
<evidence type="ECO:0000256" key="6">
    <source>
        <dbReference type="ARBA" id="ARBA00047942"/>
    </source>
</evidence>
<dbReference type="InterPro" id="IPR002052">
    <property type="entry name" value="DNA_methylase_N6_adenine_CS"/>
</dbReference>
<feature type="region of interest" description="Disordered" evidence="7">
    <location>
        <begin position="224"/>
        <end position="261"/>
    </location>
</feature>
<sequence length="643" mass="72865">MNYDELPRSALIRLLEEHDEALRQAGKDGIVMNYSGRTAPWQIIRQVKPKLSIISKKLSCGEEAKQCENEIWDGENLSTMVSLYRHRGKVDLILTDPPYNTGSDFRYNDKWDQDPNDPDLGDLVAEDDGSRHSKWLKFMTPRIWMMKEMLRPGGVIAICIDHRELYRLGMLMDEIFDEENRLAIINWQKTAAPRPDKSHVSTSTEYVLVYAKDLAKTRTFSLGRSEQDNKRYSNPDDDPKNLWREGNLTARSASPKDEYGIQSPFTGEVHYPAGHGSWRHPKANIKGWLQEWGTTYEERDLGDGRAPALMVVGASSNKVSTAVSKKALSRLSKPNWPFVWFGRDGKGRPRVKTYLEGIKRGKVPVTYWAEEEDGYPVELDAASWGFKESGRTSDGVSELTSVVGPGHGFTTVKPLKLFKKLIQLWCPDGGLVLDPFAGSGTTGHAILHLNHETNASRRFIMIEQGNSDKKDHYAKTLTADRIRRVITGNWASGPQPALGGGFRFIQMKREKIDAGAVIALAREEMIDLLLNSYWDKSEKVRSYLHRYEIGAHKYLFATNPKNEGFFLIWDNPETPSVLNRDAFKAIMLEAEKAKLTERYHVYASIAPYTGAGVEFYKIPDRVLEHIGFNARADAYSNVVDEND</sequence>
<dbReference type="Pfam" id="PF01555">
    <property type="entry name" value="N6_N4_Mtase"/>
    <property type="match status" value="1"/>
</dbReference>
<keyword evidence="4 9" id="KW-0808">Transferase</keyword>
<keyword evidence="10" id="KW-1185">Reference proteome</keyword>
<feature type="compositionally biased region" description="Basic and acidic residues" evidence="7">
    <location>
        <begin position="225"/>
        <end position="243"/>
    </location>
</feature>
<evidence type="ECO:0000256" key="2">
    <source>
        <dbReference type="ARBA" id="ARBA00011900"/>
    </source>
</evidence>
<reference evidence="9 10" key="1">
    <citation type="submission" date="2016-10" db="EMBL/GenBank/DDBJ databases">
        <title>Rhodobacter sp. LPB0142, isolated from sea water.</title>
        <authorList>
            <person name="Kim E."/>
            <person name="Yi H."/>
        </authorList>
    </citation>
    <scope>NUCLEOTIDE SEQUENCE [LARGE SCALE GENOMIC DNA]</scope>
    <source>
        <strain evidence="9 10">LPB0142</strain>
        <plasmid evidence="10">Plasmid pej02</plasmid>
    </source>
</reference>